<accession>A0A150IZ56</accession>
<dbReference type="InterPro" id="IPR036488">
    <property type="entry name" value="DUF1883-like_sf"/>
</dbReference>
<proteinExistence type="predicted"/>
<dbReference type="AlphaFoldDB" id="A0A150IZ56"/>
<name>A0A150IZ56_9EURY</name>
<protein>
    <recommendedName>
        <fullName evidence="3">DUF1883 domain-containing protein</fullName>
    </recommendedName>
</protein>
<evidence type="ECO:0000313" key="2">
    <source>
        <dbReference type="Proteomes" id="UP000075398"/>
    </source>
</evidence>
<dbReference type="EMBL" id="LNGC01000083">
    <property type="protein sequence ID" value="KYC49944.1"/>
    <property type="molecule type" value="Genomic_DNA"/>
</dbReference>
<comment type="caution">
    <text evidence="1">The sequence shown here is derived from an EMBL/GenBank/DDBJ whole genome shotgun (WGS) entry which is preliminary data.</text>
</comment>
<dbReference type="Proteomes" id="UP000075398">
    <property type="component" value="Unassembled WGS sequence"/>
</dbReference>
<dbReference type="SUPFAM" id="SSF141099">
    <property type="entry name" value="Atu1913-like"/>
    <property type="match status" value="1"/>
</dbReference>
<organism evidence="1 2">
    <name type="scientific">Candidatus Methanofastidiosum methylothiophilum</name>
    <dbReference type="NCBI Taxonomy" id="1705564"/>
    <lineage>
        <taxon>Archaea</taxon>
        <taxon>Methanobacteriati</taxon>
        <taxon>Methanobacteriota</taxon>
        <taxon>Stenosarchaea group</taxon>
        <taxon>Candidatus Methanofastidiosia</taxon>
        <taxon>Candidatus Methanofastidiosales</taxon>
        <taxon>Candidatus Methanofastidiosaceae</taxon>
        <taxon>Candidatus Methanofastidiosum</taxon>
    </lineage>
</organism>
<reference evidence="1 2" key="1">
    <citation type="journal article" date="2016" name="ISME J.">
        <title>Chasing the elusive Euryarchaeota class WSA2: genomes reveal a uniquely fastidious methyl-reducing methanogen.</title>
        <authorList>
            <person name="Nobu M.K."/>
            <person name="Narihiro T."/>
            <person name="Kuroda K."/>
            <person name="Mei R."/>
            <person name="Liu W.T."/>
        </authorList>
    </citation>
    <scope>NUCLEOTIDE SEQUENCE [LARGE SCALE GENOMIC DNA]</scope>
    <source>
        <strain evidence="1">U1lsi0528_Bin055</strain>
    </source>
</reference>
<evidence type="ECO:0000313" key="1">
    <source>
        <dbReference type="EMBL" id="KYC49944.1"/>
    </source>
</evidence>
<evidence type="ECO:0008006" key="3">
    <source>
        <dbReference type="Google" id="ProtNLM"/>
    </source>
</evidence>
<sequence>MKKIYLAFFVTFILVFSNLIAVSSLTNQQKNQVAQDFYSTGAGFMRAGDFLKAKDFFIYSQNEAVKAGNNYLAYTANERIKECNNILGLDVNDYTLSKAIMSKQLILPSGSGTSDYRRNVTLNVYSYKKHDYISFTVSQGQNINFKYIVTKGDVSIYFMDKNSFNRFKNSSYFTYDLSIGGIELPSKVGVEYNQNYTVPESGEWYLLLVTNSSEAGEVQMNIL</sequence>
<gene>
    <name evidence="1" type="ORF">AMQ22_01546</name>
</gene>